<keyword evidence="2 7" id="KW-1048">Host nucleus</keyword>
<dbReference type="InterPro" id="IPR003391">
    <property type="entry name" value="Adeno_preterminal"/>
</dbReference>
<keyword evidence="3 7" id="KW-0235">DNA replication</keyword>
<feature type="site" description="Priming of strand displacement replication by covalently linking the first nucleotide of the new DNA chain" evidence="7">
    <location>
        <position position="524"/>
    </location>
</feature>
<keyword evidence="4 7" id="KW-1194">Viral DNA replication</keyword>
<evidence type="ECO:0000313" key="9">
    <source>
        <dbReference type="EMBL" id="AXE75625.1"/>
    </source>
</evidence>
<accession>A0A344X9U3</accession>
<dbReference type="HAMAP" id="MF_04061">
    <property type="entry name" value="ADV_TERM"/>
    <property type="match status" value="1"/>
</dbReference>
<feature type="chain" id="PRO_5023236253" description="Terminal protein" evidence="7">
    <location>
        <begin position="299"/>
        <end position="597"/>
    </location>
</feature>
<feature type="chain" id="PRO_5023236254" description="Intermediate terminal protein" evidence="7">
    <location>
        <begin position="171"/>
        <end position="597"/>
    </location>
</feature>
<feature type="chain" id="PRO_5023236255" description="Preterminal protein" evidence="7">
    <location>
        <begin position="1"/>
        <end position="597"/>
    </location>
</feature>
<evidence type="ECO:0000256" key="3">
    <source>
        <dbReference type="ARBA" id="ARBA00022705"/>
    </source>
</evidence>
<dbReference type="Pfam" id="PF02459">
    <property type="entry name" value="Adeno_terminal"/>
    <property type="match status" value="1"/>
</dbReference>
<evidence type="ECO:0000256" key="6">
    <source>
        <dbReference type="ARBA" id="ARBA00023125"/>
    </source>
</evidence>
<dbReference type="GO" id="GO:0003697">
    <property type="term" value="F:single-stranded DNA binding"/>
    <property type="evidence" value="ECO:0007669"/>
    <property type="project" value="UniProtKB-UniRule"/>
</dbReference>
<comment type="subcellular location">
    <subcellularLocation>
        <location evidence="7">Host nucleus matrix</location>
    </subcellularLocation>
</comment>
<evidence type="ECO:0000256" key="2">
    <source>
        <dbReference type="ARBA" id="ARBA00022562"/>
    </source>
</evidence>
<dbReference type="GO" id="GO:0044204">
    <property type="term" value="C:host cell nuclear matrix"/>
    <property type="evidence" value="ECO:0007669"/>
    <property type="project" value="UniProtKB-SubCell"/>
</dbReference>
<evidence type="ECO:0000256" key="1">
    <source>
        <dbReference type="ARBA" id="ARBA00022553"/>
    </source>
</evidence>
<feature type="modified residue" description="O-(5'-phospho-DNA)-serine" evidence="7">
    <location>
        <position position="524"/>
    </location>
</feature>
<keyword evidence="1 7" id="KW-0597">Phosphoprotein</keyword>
<sequence>MDYARLTGQSVYTIEVFRPIRNIFGRVRLWARPATTAQGIAWMSKYIYKYPQLMLMNLSPRAPATLHWPLFNYPPPHFLIGYQYIVRVCNDYIFDNRAYSKIKYHEIQGPMQQLINWSMLANCSYNLNTAAYHRFLDFENFQETLTQIQQSILADRIVADLGMLQPFRGYGVTSIEEQRNVPVHMYLQQQRRNMAETNAWGMAERIRIEQAGQSDVIILQTIRQLKAAYFNYLLSNNDISKLSLPCDCNWIQAFVSRFSDPLEPTSLSQCNIPVQNIIKAVLSALSLPNSTPFEISGGAFELRPRENGRAVTEEMRRRRGENVLRFIESLPLPTRRRRRPPPASVSPSIAEEAEEEEIEEPLTFDQEVRQAIAEVIRLLEDELSVQDRNERFFNFTLDFYQSMHQLDVSGEISEITLRRWVLYFFIVEHIASTLNYLHHGFRIASPFTRYVDLNLAQVILRTRDNLGNVIYNRLWTEYGQDSFINLMTRISPDLATSVQRAGLGEVPEEELDQFMADIAYHDNSGDVEEVLKQVAMNDAEIDSVELSFRFKFTGPVVLSQHPEIQTINRRVVNLASQLRAQRQALPQHNQAVQLPPL</sequence>
<dbReference type="GO" id="GO:0003690">
    <property type="term" value="F:double-stranded DNA binding"/>
    <property type="evidence" value="ECO:0007669"/>
    <property type="project" value="UniProtKB-UniRule"/>
</dbReference>
<protein>
    <recommendedName>
        <fullName evidence="7">Preterminal protein</fullName>
        <shortName evidence="7">pTP</shortName>
    </recommendedName>
    <alternativeName>
        <fullName evidence="7">Bellett protein</fullName>
    </alternativeName>
    <alternativeName>
        <fullName evidence="7">Precursor terminal protein</fullName>
    </alternativeName>
    <component>
        <recommendedName>
            <fullName evidence="7">Intermediate terminal protein</fullName>
            <shortName evidence="7">iTP</shortName>
        </recommendedName>
    </component>
    <component>
        <recommendedName>
            <fullName evidence="7">Terminal protein</fullName>
            <shortName evidence="7">TP</shortName>
        </recommendedName>
    </component>
</protein>
<feature type="site" description="Cleavage; by adenovirus protease" evidence="7">
    <location>
        <begin position="170"/>
        <end position="171"/>
    </location>
</feature>
<comment type="subunit">
    <text evidence="7">Heterodimer with the polymerase; this heterodimer binds to bp 9 to 18 of the genome. Interacts with host POU2F1; POU2F1 binds to the auxiliary sequences in the inverted terminal repeats and tethers the pTP-POL heterodimer to the origin DNA thereby participating in the assembly of the pre-initiation complex (POL-TP-DBP-NFIA-POU2F1).</text>
</comment>
<dbReference type="GO" id="GO:0006260">
    <property type="term" value="P:DNA replication"/>
    <property type="evidence" value="ECO:0007669"/>
    <property type="project" value="UniProtKB-KW"/>
</dbReference>
<dbReference type="Proteomes" id="UP000319886">
    <property type="component" value="Segment"/>
</dbReference>
<organism evidence="9 10">
    <name type="scientific">Egyptian fruit bat adenovirus</name>
    <dbReference type="NCBI Taxonomy" id="2849732"/>
    <lineage>
        <taxon>Viruses</taxon>
        <taxon>Varidnaviria</taxon>
        <taxon>Bamfordvirae</taxon>
        <taxon>Preplasmiviricota</taxon>
        <taxon>Polisuviricotina</taxon>
        <taxon>Pharingeaviricetes</taxon>
        <taxon>Rowavirales</taxon>
        <taxon>Adenoviridae</taxon>
        <taxon>Mastadenovirus</taxon>
        <taxon>Mastadenovirus aegyptiaci</taxon>
        <taxon>Bat mastadenovirus I</taxon>
    </lineage>
</organism>
<keyword evidence="10" id="KW-1185">Reference proteome</keyword>
<evidence type="ECO:0000313" key="10">
    <source>
        <dbReference type="Proteomes" id="UP000319886"/>
    </source>
</evidence>
<keyword evidence="6 7" id="KW-0238">DNA-binding</keyword>
<feature type="compositionally biased region" description="Acidic residues" evidence="8">
    <location>
        <begin position="351"/>
        <end position="360"/>
    </location>
</feature>
<name>A0A344X9U3_9ADEN</name>
<reference evidence="9 10" key="1">
    <citation type="journal article" date="2018" name="Sci. Rep.">
        <title>A novel adenovirus isolated from the Egyptian fruit bat in South Africa is closely related to recent isolates from China.</title>
        <authorList>
            <person name="Jansen van Vuren P."/>
            <person name="Allam M."/>
            <person name="Wiley M.R."/>
            <person name="Ismail A."/>
            <person name="Storm N."/>
            <person name="Birkhead M."/>
            <person name="Markotter W."/>
            <person name="Palacios G."/>
            <person name="Paweska J.T."/>
        </authorList>
    </citation>
    <scope>NUCLEOTIDE SEQUENCE [LARGE SCALE GENOMIC DNA]</scope>
    <source>
        <strain evidence="9">3085</strain>
    </source>
</reference>
<proteinExistence type="inferred from homology"/>
<feature type="short sequence motif" description="Nuclear localization signal" evidence="7">
    <location>
        <begin position="329"/>
        <end position="338"/>
    </location>
</feature>
<gene>
    <name evidence="7" type="primary">PTP</name>
</gene>
<comment type="similarity">
    <text evidence="7">Belongs to the adenoviridae terminal protein family.</text>
</comment>
<evidence type="ECO:0000256" key="7">
    <source>
        <dbReference type="HAMAP-Rule" id="MF_04061"/>
    </source>
</evidence>
<evidence type="ECO:0000256" key="8">
    <source>
        <dbReference type="SAM" id="MobiDB-lite"/>
    </source>
</evidence>
<comment type="PTM">
    <text evidence="7">Preterminal protein is used to replicate viral genome, upon genomic encapsidation it is processed first into iTP and finally into TP by adenovirus protease.</text>
</comment>
<evidence type="ECO:0000256" key="5">
    <source>
        <dbReference type="ARBA" id="ARBA00023124"/>
    </source>
</evidence>
<evidence type="ECO:0000256" key="4">
    <source>
        <dbReference type="ARBA" id="ARBA00023109"/>
    </source>
</evidence>
<dbReference type="GO" id="GO:0039687">
    <property type="term" value="P:viral DNA strand displacement replication"/>
    <property type="evidence" value="ECO:0007669"/>
    <property type="project" value="UniProtKB-UniRule"/>
</dbReference>
<feature type="site" description="Cleavage; by adenovirus protease" evidence="7">
    <location>
        <begin position="298"/>
        <end position="299"/>
    </location>
</feature>
<comment type="function">
    <text evidence="7">Protein covalently bound to the viral DNA that acts as a primer for viral genomic replication by DNA strand displacement. Assembles on the viral origin of replication in an initiation complex with viral polymerase, DBP, host NFIA and host POU2F1/OCT1. During initiation, the polymerase covalently couples the first dCTP with Ser-580 of pTP. The terminal protein stimulates the template activity over 20 fold compared to protein-free templates. Neo-synthesized viral genomes are linked to two preterminal proteins, one for each 5' end. These new genomes are encapsidated in the nucleus, and during capsid maturation by viral protease, preterminal protein is first cleaved into intermediary (iTP), then into mature TP. May play a role in host nuclear matrix localization of genomic DNA.</text>
</comment>
<feature type="region of interest" description="Disordered" evidence="8">
    <location>
        <begin position="334"/>
        <end position="360"/>
    </location>
</feature>
<dbReference type="EMBL" id="MG551742">
    <property type="protein sequence ID" value="AXE75625.1"/>
    <property type="molecule type" value="Genomic_DNA"/>
</dbReference>
<keyword evidence="5 7" id="KW-0190">Covalent protein-DNA linkage</keyword>